<evidence type="ECO:0000256" key="1">
    <source>
        <dbReference type="ARBA" id="ARBA00005446"/>
    </source>
</evidence>
<dbReference type="GO" id="GO:0005737">
    <property type="term" value="C:cytoplasm"/>
    <property type="evidence" value="ECO:0007669"/>
    <property type="project" value="TreeGrafter"/>
</dbReference>
<evidence type="ECO:0000256" key="6">
    <source>
        <dbReference type="SAM" id="MobiDB-lite"/>
    </source>
</evidence>
<evidence type="ECO:0000256" key="4">
    <source>
        <dbReference type="ARBA" id="ARBA00034617"/>
    </source>
</evidence>
<dbReference type="Proteomes" id="UP000620124">
    <property type="component" value="Unassembled WGS sequence"/>
</dbReference>
<organism evidence="8 9">
    <name type="scientific">Mycena venus</name>
    <dbReference type="NCBI Taxonomy" id="2733690"/>
    <lineage>
        <taxon>Eukaryota</taxon>
        <taxon>Fungi</taxon>
        <taxon>Dikarya</taxon>
        <taxon>Basidiomycota</taxon>
        <taxon>Agaricomycotina</taxon>
        <taxon>Agaricomycetes</taxon>
        <taxon>Agaricomycetidae</taxon>
        <taxon>Agaricales</taxon>
        <taxon>Marasmiineae</taxon>
        <taxon>Mycenaceae</taxon>
        <taxon>Mycena</taxon>
    </lineage>
</organism>
<dbReference type="PROSITE" id="PS51192">
    <property type="entry name" value="HELICASE_ATP_BIND_1"/>
    <property type="match status" value="1"/>
</dbReference>
<comment type="catalytic activity">
    <reaction evidence="4">
        <text>Couples ATP hydrolysis with the unwinding of duplex DNA by translocating in the 3'-5' direction.</text>
        <dbReference type="EC" id="5.6.2.4"/>
    </reaction>
</comment>
<dbReference type="OrthoDB" id="3269685at2759"/>
<dbReference type="PANTHER" id="PTHR13710">
    <property type="entry name" value="DNA HELICASE RECQ FAMILY MEMBER"/>
    <property type="match status" value="1"/>
</dbReference>
<feature type="region of interest" description="Disordered" evidence="6">
    <location>
        <begin position="591"/>
        <end position="652"/>
    </location>
</feature>
<proteinExistence type="inferred from homology"/>
<dbReference type="GO" id="GO:0000724">
    <property type="term" value="P:double-strand break repair via homologous recombination"/>
    <property type="evidence" value="ECO:0007669"/>
    <property type="project" value="TreeGrafter"/>
</dbReference>
<protein>
    <recommendedName>
        <fullName evidence="5">DNA 3'-5' helicase</fullName>
        <ecNumber evidence="5">5.6.2.4</ecNumber>
    </recommendedName>
</protein>
<keyword evidence="3" id="KW-0413">Isomerase</keyword>
<keyword evidence="8" id="KW-0067">ATP-binding</keyword>
<feature type="compositionally biased region" description="Acidic residues" evidence="6">
    <location>
        <begin position="608"/>
        <end position="621"/>
    </location>
</feature>
<dbReference type="GO" id="GO:0005694">
    <property type="term" value="C:chromosome"/>
    <property type="evidence" value="ECO:0007669"/>
    <property type="project" value="TreeGrafter"/>
</dbReference>
<dbReference type="PANTHER" id="PTHR13710:SF105">
    <property type="entry name" value="ATP-DEPENDENT DNA HELICASE Q1"/>
    <property type="match status" value="1"/>
</dbReference>
<name>A0A8H6Z4N4_9AGAR</name>
<dbReference type="InterPro" id="IPR027417">
    <property type="entry name" value="P-loop_NTPase"/>
</dbReference>
<gene>
    <name evidence="8" type="ORF">MVEN_00111300</name>
</gene>
<dbReference type="Pfam" id="PF00270">
    <property type="entry name" value="DEAD"/>
    <property type="match status" value="1"/>
</dbReference>
<evidence type="ECO:0000256" key="2">
    <source>
        <dbReference type="ARBA" id="ARBA00023125"/>
    </source>
</evidence>
<evidence type="ECO:0000256" key="3">
    <source>
        <dbReference type="ARBA" id="ARBA00023235"/>
    </source>
</evidence>
<dbReference type="GO" id="GO:0043138">
    <property type="term" value="F:3'-5' DNA helicase activity"/>
    <property type="evidence" value="ECO:0007669"/>
    <property type="project" value="UniProtKB-EC"/>
</dbReference>
<dbReference type="InterPro" id="IPR014001">
    <property type="entry name" value="Helicase_ATP-bd"/>
</dbReference>
<feature type="compositionally biased region" description="Basic and acidic residues" evidence="6">
    <location>
        <begin position="591"/>
        <end position="607"/>
    </location>
</feature>
<dbReference type="GO" id="GO:0005524">
    <property type="term" value="F:ATP binding"/>
    <property type="evidence" value="ECO:0007669"/>
    <property type="project" value="InterPro"/>
</dbReference>
<comment type="similarity">
    <text evidence="1">Belongs to the helicase family. RecQ subfamily.</text>
</comment>
<dbReference type="GO" id="GO:0009378">
    <property type="term" value="F:four-way junction helicase activity"/>
    <property type="evidence" value="ECO:0007669"/>
    <property type="project" value="TreeGrafter"/>
</dbReference>
<evidence type="ECO:0000256" key="5">
    <source>
        <dbReference type="ARBA" id="ARBA00034808"/>
    </source>
</evidence>
<dbReference type="AlphaFoldDB" id="A0A8H6Z4N4"/>
<dbReference type="GO" id="GO:0003677">
    <property type="term" value="F:DNA binding"/>
    <property type="evidence" value="ECO:0007669"/>
    <property type="project" value="UniProtKB-KW"/>
</dbReference>
<keyword evidence="8" id="KW-0547">Nucleotide-binding</keyword>
<feature type="domain" description="Helicase ATP-binding" evidence="7">
    <location>
        <begin position="37"/>
        <end position="230"/>
    </location>
</feature>
<dbReference type="SUPFAM" id="SSF52540">
    <property type="entry name" value="P-loop containing nucleoside triphosphate hydrolases"/>
    <property type="match status" value="1"/>
</dbReference>
<sequence>MSETFVWSSPEGFALARRIVKLTPVPYAPHDHQLEGVCKSLDGVSLFAITPTGSGKTSYYILYILIILEVLKDPDLCPSANFPKNPVLLVICPTIPLQIEMASNMTKLGLKAIAINSETKTVAHHEDKDLWRLARMEPNVVLTGPEQLKTADFEKAIRDTMFYERICGTGFDEVHLLNTWGSTFCKEFQQMGFLRARLTDHHNPWILTSATVRDGAPFDSICRLLGLRPDNFHLIRRSCARPDVQILFRDLTSPINGESFPELDWILNDNRPTVVYPKTYSLGSRLYTYFLRKLTLDNTTTRIRLYNSLNFDSHNAETRIMLEAASGDPNYCQVIIGTDSLSVGVGMPARLDAVIVGDIDDTDEVIQKLGRVGRTPGHSHGARGIVYVSAAQRKAAEKALGDEASVALKPDQKPIDLSFPRMVVAPCKVKCIDELYNNPAVDLSCSCTTCSQTPPRARPSSCNCSGCLSEQLPSPDKTPRVSRMNPDIPKSKRLTKLQRKHGQKRLVDLRLEIWKTCDRSTQWMLPPLVFLPDSLITAILDNFALLNNFETVSGFLAAHARLKNHSRRVLEVLKELQPEFVTIAAARKAENAENRKAKRAAEAKDTGDSNDEGEDVEMEDVEGLKDVTDTVVNKPAATKKKTAPQDKNTPSK</sequence>
<evidence type="ECO:0000259" key="7">
    <source>
        <dbReference type="PROSITE" id="PS51192"/>
    </source>
</evidence>
<keyword evidence="8" id="KW-0347">Helicase</keyword>
<evidence type="ECO:0000313" key="9">
    <source>
        <dbReference type="Proteomes" id="UP000620124"/>
    </source>
</evidence>
<dbReference type="EMBL" id="JACAZI010000001">
    <property type="protein sequence ID" value="KAF7372495.1"/>
    <property type="molecule type" value="Genomic_DNA"/>
</dbReference>
<accession>A0A8H6Z4N4</accession>
<evidence type="ECO:0000313" key="8">
    <source>
        <dbReference type="EMBL" id="KAF7372495.1"/>
    </source>
</evidence>
<keyword evidence="9" id="KW-1185">Reference proteome</keyword>
<dbReference type="EC" id="5.6.2.4" evidence="5"/>
<dbReference type="Gene3D" id="3.40.50.300">
    <property type="entry name" value="P-loop containing nucleotide triphosphate hydrolases"/>
    <property type="match status" value="2"/>
</dbReference>
<keyword evidence="8" id="KW-0378">Hydrolase</keyword>
<dbReference type="SMART" id="SM00487">
    <property type="entry name" value="DEXDc"/>
    <property type="match status" value="1"/>
</dbReference>
<keyword evidence="2" id="KW-0238">DNA-binding</keyword>
<dbReference type="InterPro" id="IPR011545">
    <property type="entry name" value="DEAD/DEAH_box_helicase_dom"/>
</dbReference>
<reference evidence="8" key="1">
    <citation type="submission" date="2020-05" db="EMBL/GenBank/DDBJ databases">
        <title>Mycena genomes resolve the evolution of fungal bioluminescence.</title>
        <authorList>
            <person name="Tsai I.J."/>
        </authorList>
    </citation>
    <scope>NUCLEOTIDE SEQUENCE</scope>
    <source>
        <strain evidence="8">CCC161011</strain>
    </source>
</reference>
<comment type="caution">
    <text evidence="8">The sequence shown here is derived from an EMBL/GenBank/DDBJ whole genome shotgun (WGS) entry which is preliminary data.</text>
</comment>